<evidence type="ECO:0000256" key="1">
    <source>
        <dbReference type="ARBA" id="ARBA00004141"/>
    </source>
</evidence>
<feature type="transmembrane region" description="Helical" evidence="6">
    <location>
        <begin position="85"/>
        <end position="107"/>
    </location>
</feature>
<evidence type="ECO:0000313" key="9">
    <source>
        <dbReference type="Proteomes" id="UP000078428"/>
    </source>
</evidence>
<comment type="subcellular location">
    <subcellularLocation>
        <location evidence="1">Membrane</location>
        <topology evidence="1">Multi-pass membrane protein</topology>
    </subcellularLocation>
</comment>
<evidence type="ECO:0000256" key="2">
    <source>
        <dbReference type="ARBA" id="ARBA00007362"/>
    </source>
</evidence>
<proteinExistence type="inferred from homology"/>
<keyword evidence="3 6" id="KW-0812">Transmembrane</keyword>
<dbReference type="GO" id="GO:0016020">
    <property type="term" value="C:membrane"/>
    <property type="evidence" value="ECO:0007669"/>
    <property type="project" value="UniProtKB-SubCell"/>
</dbReference>
<dbReference type="PANTHER" id="PTHR32322:SF2">
    <property type="entry name" value="EAMA DOMAIN-CONTAINING PROTEIN"/>
    <property type="match status" value="1"/>
</dbReference>
<comment type="caution">
    <text evidence="8">The sequence shown here is derived from an EMBL/GenBank/DDBJ whole genome shotgun (WGS) entry which is preliminary data.</text>
</comment>
<dbReference type="EMBL" id="LWQT01000055">
    <property type="protein sequence ID" value="OAN50376.1"/>
    <property type="molecule type" value="Genomic_DNA"/>
</dbReference>
<accession>A0A178MNV5</accession>
<dbReference type="InterPro" id="IPR037185">
    <property type="entry name" value="EmrE-like"/>
</dbReference>
<evidence type="ECO:0000256" key="3">
    <source>
        <dbReference type="ARBA" id="ARBA00022692"/>
    </source>
</evidence>
<dbReference type="InterPro" id="IPR000620">
    <property type="entry name" value="EamA_dom"/>
</dbReference>
<evidence type="ECO:0000259" key="7">
    <source>
        <dbReference type="Pfam" id="PF00892"/>
    </source>
</evidence>
<feature type="transmembrane region" description="Helical" evidence="6">
    <location>
        <begin position="60"/>
        <end position="79"/>
    </location>
</feature>
<feature type="transmembrane region" description="Helical" evidence="6">
    <location>
        <begin position="177"/>
        <end position="196"/>
    </location>
</feature>
<feature type="transmembrane region" description="Helical" evidence="6">
    <location>
        <begin position="144"/>
        <end position="165"/>
    </location>
</feature>
<evidence type="ECO:0000313" key="8">
    <source>
        <dbReference type="EMBL" id="OAN50376.1"/>
    </source>
</evidence>
<keyword evidence="9" id="KW-1185">Reference proteome</keyword>
<dbReference type="OrthoDB" id="184388at2"/>
<dbReference type="Pfam" id="PF00892">
    <property type="entry name" value="EamA"/>
    <property type="match status" value="2"/>
</dbReference>
<dbReference type="Gene3D" id="1.10.3730.20">
    <property type="match status" value="1"/>
</dbReference>
<dbReference type="AlphaFoldDB" id="A0A178MNV5"/>
<reference evidence="8 9" key="1">
    <citation type="submission" date="2016-04" db="EMBL/GenBank/DDBJ databases">
        <title>Draft genome sequence of freshwater magnetotactic bacteria Magnetospirillum marisnigri SP-1 and Magnetospirillum moscoviense BB-1.</title>
        <authorList>
            <person name="Koziaeva V."/>
            <person name="Dziuba M.V."/>
            <person name="Ivanov T.M."/>
            <person name="Kuznetsov B."/>
            <person name="Grouzdev D.S."/>
        </authorList>
    </citation>
    <scope>NUCLEOTIDE SEQUENCE [LARGE SCALE GENOMIC DNA]</scope>
    <source>
        <strain evidence="8 9">SP-1</strain>
    </source>
</reference>
<gene>
    <name evidence="8" type="ORF">A6A04_02390</name>
</gene>
<organism evidence="8 9">
    <name type="scientific">Paramagnetospirillum marisnigri</name>
    <dbReference type="NCBI Taxonomy" id="1285242"/>
    <lineage>
        <taxon>Bacteria</taxon>
        <taxon>Pseudomonadati</taxon>
        <taxon>Pseudomonadota</taxon>
        <taxon>Alphaproteobacteria</taxon>
        <taxon>Rhodospirillales</taxon>
        <taxon>Magnetospirillaceae</taxon>
        <taxon>Paramagnetospirillum</taxon>
    </lineage>
</organism>
<evidence type="ECO:0000256" key="4">
    <source>
        <dbReference type="ARBA" id="ARBA00022989"/>
    </source>
</evidence>
<protein>
    <submittedName>
        <fullName evidence="8">Multidrug DMT transporter permease</fullName>
    </submittedName>
</protein>
<dbReference type="InterPro" id="IPR050638">
    <property type="entry name" value="AA-Vitamin_Transporters"/>
</dbReference>
<name>A0A178MNV5_9PROT</name>
<feature type="transmembrane region" description="Helical" evidence="6">
    <location>
        <begin position="264"/>
        <end position="281"/>
    </location>
</feature>
<keyword evidence="4 6" id="KW-1133">Transmembrane helix</keyword>
<evidence type="ECO:0000256" key="6">
    <source>
        <dbReference type="SAM" id="Phobius"/>
    </source>
</evidence>
<dbReference type="STRING" id="1285242.A6A04_02390"/>
<keyword evidence="5 6" id="KW-0472">Membrane</keyword>
<dbReference type="PANTHER" id="PTHR32322">
    <property type="entry name" value="INNER MEMBRANE TRANSPORTER"/>
    <property type="match status" value="1"/>
</dbReference>
<comment type="similarity">
    <text evidence="2">Belongs to the EamA transporter family.</text>
</comment>
<dbReference type="Proteomes" id="UP000078428">
    <property type="component" value="Unassembled WGS sequence"/>
</dbReference>
<feature type="transmembrane region" description="Helical" evidence="6">
    <location>
        <begin position="119"/>
        <end position="138"/>
    </location>
</feature>
<feature type="transmembrane region" description="Helical" evidence="6">
    <location>
        <begin position="208"/>
        <end position="232"/>
    </location>
</feature>
<feature type="transmembrane region" description="Helical" evidence="6">
    <location>
        <begin position="239"/>
        <end position="258"/>
    </location>
</feature>
<sequence length="283" mass="29804">MGLMVFLCAVWGLNQVAAKLANAGISPVLQAGLRSAGAVPLLWAWSAWRGVALFNRDGSLGAGLLAGLMFAGEFALIFWGLDYTAASRAVVFLYTAPFVVAAGMHVLVPAERLNRVQTLGLGCAFLGIIAAFGETLALPSGTQWIGDAMLLASAVLWGATTLVVRNSALGRLSAEKTLFYQLAVSAVALPLASLALGEAGLRQPTPLVWGLLAFQVAGVAFASYLAWFWLITRYPATRLSAFSFLTPLFGMGFGAVLLGEPLTWPLMLGMGLVGSGIWLVNRK</sequence>
<feature type="domain" description="EamA" evidence="7">
    <location>
        <begin position="145"/>
        <end position="281"/>
    </location>
</feature>
<feature type="domain" description="EamA" evidence="7">
    <location>
        <begin position="3"/>
        <end position="130"/>
    </location>
</feature>
<evidence type="ECO:0000256" key="5">
    <source>
        <dbReference type="ARBA" id="ARBA00023136"/>
    </source>
</evidence>
<dbReference type="SUPFAM" id="SSF103481">
    <property type="entry name" value="Multidrug resistance efflux transporter EmrE"/>
    <property type="match status" value="2"/>
</dbReference>